<dbReference type="Pfam" id="PF00132">
    <property type="entry name" value="Hexapep"/>
    <property type="match status" value="1"/>
</dbReference>
<dbReference type="InterPro" id="IPR018357">
    <property type="entry name" value="Hexapep_transf_CS"/>
</dbReference>
<dbReference type="PANTHER" id="PTHR43300">
    <property type="entry name" value="ACETYLTRANSFERASE"/>
    <property type="match status" value="1"/>
</dbReference>
<evidence type="ECO:0000256" key="1">
    <source>
        <dbReference type="ARBA" id="ARBA00007274"/>
    </source>
</evidence>
<evidence type="ECO:0000256" key="5">
    <source>
        <dbReference type="ARBA" id="ARBA00022737"/>
    </source>
</evidence>
<evidence type="ECO:0000256" key="2">
    <source>
        <dbReference type="ARBA" id="ARBA00013235"/>
    </source>
</evidence>
<organism evidence="9 10">
    <name type="scientific">Paracoccus pacificus</name>
    <dbReference type="NCBI Taxonomy" id="1463598"/>
    <lineage>
        <taxon>Bacteria</taxon>
        <taxon>Pseudomonadati</taxon>
        <taxon>Pseudomonadota</taxon>
        <taxon>Alphaproteobacteria</taxon>
        <taxon>Rhodobacterales</taxon>
        <taxon>Paracoccaceae</taxon>
        <taxon>Paracoccus</taxon>
    </lineage>
</organism>
<dbReference type="SUPFAM" id="SSF51161">
    <property type="entry name" value="Trimeric LpxA-like enzymes"/>
    <property type="match status" value="1"/>
</dbReference>
<dbReference type="InterPro" id="IPR050179">
    <property type="entry name" value="Trans_hexapeptide_repeat"/>
</dbReference>
<evidence type="ECO:0000256" key="7">
    <source>
        <dbReference type="ARBA" id="ARBA00023315"/>
    </source>
</evidence>
<dbReference type="RefSeq" id="WP_379141643.1">
    <property type="nucleotide sequence ID" value="NZ_JBHUEN010000020.1"/>
</dbReference>
<keyword evidence="4 9" id="KW-0808">Transferase</keyword>
<keyword evidence="10" id="KW-1185">Reference proteome</keyword>
<dbReference type="Gene3D" id="2.160.10.10">
    <property type="entry name" value="Hexapeptide repeat proteins"/>
    <property type="match status" value="1"/>
</dbReference>
<dbReference type="EC" id="2.3.1.28" evidence="2"/>
<comment type="catalytic activity">
    <reaction evidence="8">
        <text>chloramphenicol + acetyl-CoA = chloramphenicol 3-acetate + CoA</text>
        <dbReference type="Rhea" id="RHEA:18421"/>
        <dbReference type="ChEBI" id="CHEBI:16730"/>
        <dbReference type="ChEBI" id="CHEBI:17698"/>
        <dbReference type="ChEBI" id="CHEBI:57287"/>
        <dbReference type="ChEBI" id="CHEBI:57288"/>
        <dbReference type="EC" id="2.3.1.28"/>
    </reaction>
</comment>
<gene>
    <name evidence="9" type="ORF">ACFSCT_07870</name>
</gene>
<reference evidence="10" key="1">
    <citation type="journal article" date="2019" name="Int. J. Syst. Evol. Microbiol.">
        <title>The Global Catalogue of Microorganisms (GCM) 10K type strain sequencing project: providing services to taxonomists for standard genome sequencing and annotation.</title>
        <authorList>
            <consortium name="The Broad Institute Genomics Platform"/>
            <consortium name="The Broad Institute Genome Sequencing Center for Infectious Disease"/>
            <person name="Wu L."/>
            <person name="Ma J."/>
        </authorList>
    </citation>
    <scope>NUCLEOTIDE SEQUENCE [LARGE SCALE GENOMIC DNA]</scope>
    <source>
        <strain evidence="10">CCUG 56029</strain>
    </source>
</reference>
<dbReference type="PANTHER" id="PTHR43300:SF12">
    <property type="entry name" value="CHLORAMPHENICOL ACETYLTRANSFERASE"/>
    <property type="match status" value="1"/>
</dbReference>
<evidence type="ECO:0000313" key="10">
    <source>
        <dbReference type="Proteomes" id="UP001597213"/>
    </source>
</evidence>
<evidence type="ECO:0000256" key="4">
    <source>
        <dbReference type="ARBA" id="ARBA00022679"/>
    </source>
</evidence>
<sequence>MIKHWSQVEYLHETVSNPNIHLRGTHSYYSSAWTGSFEQSVVRYLYGDDYSRNTWVSQWPVDQLHIGDYVCIGAEAVILMGGNHTHRMDWFSLYPFAEVITDAYVGKGDTHIHDGAWIGMRAMIMPGVTIGEGAVIASGAIVTKDVAPYTVVGGNPAAPLRKRFSEDTIARLLALQIYRWPEDKFTALRSFICAADIGALTNASAAWDREHPAG</sequence>
<comment type="caution">
    <text evidence="9">The sequence shown here is derived from an EMBL/GenBank/DDBJ whole genome shotgun (WGS) entry which is preliminary data.</text>
</comment>
<dbReference type="Proteomes" id="UP001597213">
    <property type="component" value="Unassembled WGS sequence"/>
</dbReference>
<dbReference type="InterPro" id="IPR001451">
    <property type="entry name" value="Hexapep"/>
</dbReference>
<evidence type="ECO:0000313" key="9">
    <source>
        <dbReference type="EMBL" id="MFD1881630.1"/>
    </source>
</evidence>
<name>A0ABW4R6L2_9RHOB</name>
<evidence type="ECO:0000256" key="3">
    <source>
        <dbReference type="ARBA" id="ARBA00020291"/>
    </source>
</evidence>
<comment type="similarity">
    <text evidence="1">Belongs to the transferase hexapeptide repeat family.</text>
</comment>
<keyword evidence="6" id="KW-0046">Antibiotic resistance</keyword>
<dbReference type="GO" id="GO:0016746">
    <property type="term" value="F:acyltransferase activity"/>
    <property type="evidence" value="ECO:0007669"/>
    <property type="project" value="UniProtKB-KW"/>
</dbReference>
<keyword evidence="7 9" id="KW-0012">Acyltransferase</keyword>
<proteinExistence type="inferred from homology"/>
<evidence type="ECO:0000256" key="6">
    <source>
        <dbReference type="ARBA" id="ARBA00023251"/>
    </source>
</evidence>
<dbReference type="PROSITE" id="PS00101">
    <property type="entry name" value="HEXAPEP_TRANSFERASES"/>
    <property type="match status" value="1"/>
</dbReference>
<evidence type="ECO:0000256" key="8">
    <source>
        <dbReference type="ARBA" id="ARBA00047633"/>
    </source>
</evidence>
<dbReference type="CDD" id="cd03349">
    <property type="entry name" value="LbH_XAT"/>
    <property type="match status" value="1"/>
</dbReference>
<keyword evidence="5" id="KW-0677">Repeat</keyword>
<accession>A0ABW4R6L2</accession>
<dbReference type="InterPro" id="IPR011004">
    <property type="entry name" value="Trimer_LpxA-like_sf"/>
</dbReference>
<protein>
    <recommendedName>
        <fullName evidence="3">Chloramphenicol acetyltransferase</fullName>
        <ecNumber evidence="2">2.3.1.28</ecNumber>
    </recommendedName>
</protein>
<dbReference type="EMBL" id="JBHUEN010000020">
    <property type="protein sequence ID" value="MFD1881630.1"/>
    <property type="molecule type" value="Genomic_DNA"/>
</dbReference>